<dbReference type="AlphaFoldDB" id="A0A1E7L4B6"/>
<dbReference type="Proteomes" id="UP000176005">
    <property type="component" value="Unassembled WGS sequence"/>
</dbReference>
<evidence type="ECO:0000313" key="2">
    <source>
        <dbReference type="Proteomes" id="UP000176005"/>
    </source>
</evidence>
<protein>
    <submittedName>
        <fullName evidence="1">Uncharacterized protein</fullName>
    </submittedName>
</protein>
<organism evidence="1 2">
    <name type="scientific">Streptomyces nanshensis</name>
    <dbReference type="NCBI Taxonomy" id="518642"/>
    <lineage>
        <taxon>Bacteria</taxon>
        <taxon>Bacillati</taxon>
        <taxon>Actinomycetota</taxon>
        <taxon>Actinomycetes</taxon>
        <taxon>Kitasatosporales</taxon>
        <taxon>Streptomycetaceae</taxon>
        <taxon>Streptomyces</taxon>
    </lineage>
</organism>
<gene>
    <name evidence="1" type="ORF">AN218_15625</name>
</gene>
<dbReference type="RefSeq" id="WP_070017499.1">
    <property type="nucleotide sequence ID" value="NZ_LJGW01000264.1"/>
</dbReference>
<keyword evidence="2" id="KW-1185">Reference proteome</keyword>
<comment type="caution">
    <text evidence="1">The sequence shown here is derived from an EMBL/GenBank/DDBJ whole genome shotgun (WGS) entry which is preliminary data.</text>
</comment>
<name>A0A1E7L4B6_9ACTN</name>
<accession>A0A1E7L4B6</accession>
<dbReference type="EMBL" id="LJGW01000264">
    <property type="protein sequence ID" value="OEV10863.1"/>
    <property type="molecule type" value="Genomic_DNA"/>
</dbReference>
<evidence type="ECO:0000313" key="1">
    <source>
        <dbReference type="EMBL" id="OEV10863.1"/>
    </source>
</evidence>
<reference evidence="1 2" key="1">
    <citation type="journal article" date="2016" name="Front. Microbiol.">
        <title>Comparative Genomics Analysis of Streptomyces Species Reveals Their Adaptation to the Marine Environment and Their Diversity at the Genomic Level.</title>
        <authorList>
            <person name="Tian X."/>
            <person name="Zhang Z."/>
            <person name="Yang T."/>
            <person name="Chen M."/>
            <person name="Li J."/>
            <person name="Chen F."/>
            <person name="Yang J."/>
            <person name="Li W."/>
            <person name="Zhang B."/>
            <person name="Zhang Z."/>
            <person name="Wu J."/>
            <person name="Zhang C."/>
            <person name="Long L."/>
            <person name="Xiao J."/>
        </authorList>
    </citation>
    <scope>NUCLEOTIDE SEQUENCE [LARGE SCALE GENOMIC DNA]</scope>
    <source>
        <strain evidence="1 2">SCSIO 10429</strain>
    </source>
</reference>
<sequence length="66" mass="6996">MDAERPACPGCLPLLRRELTARGVIAVDSAVSHAGQVAPFRALLEEDPDFAAHLQEVGDGVLTADR</sequence>
<proteinExistence type="predicted"/>